<organism evidence="5 6">
    <name type="scientific">Agarivorans aestuarii</name>
    <dbReference type="NCBI Taxonomy" id="1563703"/>
    <lineage>
        <taxon>Bacteria</taxon>
        <taxon>Pseudomonadati</taxon>
        <taxon>Pseudomonadota</taxon>
        <taxon>Gammaproteobacteria</taxon>
        <taxon>Alteromonadales</taxon>
        <taxon>Alteromonadaceae</taxon>
        <taxon>Agarivorans</taxon>
    </lineage>
</organism>
<dbReference type="Proteomes" id="UP001310248">
    <property type="component" value="Unassembled WGS sequence"/>
</dbReference>
<gene>
    <name evidence="5" type="ORF">SNR37_002799</name>
</gene>
<keyword evidence="6" id="KW-1185">Reference proteome</keyword>
<evidence type="ECO:0000313" key="5">
    <source>
        <dbReference type="EMBL" id="MEE1673376.1"/>
    </source>
</evidence>
<sequence>MNIQDMQKNAEPALKLLKALANESRLMILCHLVEGELTVGELNQRVTLSQSALSQHLAWLRKDQLVSTRKESQTIYYSIASDEAKAVLGKLHELYCK</sequence>
<evidence type="ECO:0000313" key="6">
    <source>
        <dbReference type="Proteomes" id="UP001310248"/>
    </source>
</evidence>
<dbReference type="InterPro" id="IPR036390">
    <property type="entry name" value="WH_DNA-bd_sf"/>
</dbReference>
<dbReference type="Gene3D" id="1.10.10.10">
    <property type="entry name" value="Winged helix-like DNA-binding domain superfamily/Winged helix DNA-binding domain"/>
    <property type="match status" value="1"/>
</dbReference>
<dbReference type="InterPro" id="IPR036388">
    <property type="entry name" value="WH-like_DNA-bd_sf"/>
</dbReference>
<proteinExistence type="predicted"/>
<evidence type="ECO:0000256" key="1">
    <source>
        <dbReference type="ARBA" id="ARBA00023015"/>
    </source>
</evidence>
<dbReference type="PANTHER" id="PTHR33154:SF28">
    <property type="entry name" value="HTH-TYPE TRANSCRIPTIONAL REGULATOR YGAV-RELATED"/>
    <property type="match status" value="1"/>
</dbReference>
<feature type="domain" description="HTH arsR-type" evidence="4">
    <location>
        <begin position="5"/>
        <end position="97"/>
    </location>
</feature>
<dbReference type="SUPFAM" id="SSF46785">
    <property type="entry name" value="Winged helix' DNA-binding domain"/>
    <property type="match status" value="1"/>
</dbReference>
<accession>A0ABU7G2E7</accession>
<protein>
    <submittedName>
        <fullName evidence="5">Metalloregulator ArsR/SmtB family transcription factor</fullName>
    </submittedName>
</protein>
<keyword evidence="2" id="KW-0238">DNA-binding</keyword>
<dbReference type="RefSeq" id="WP_163132956.1">
    <property type="nucleotide sequence ID" value="NZ_JAYDYW010000005.1"/>
</dbReference>
<dbReference type="PANTHER" id="PTHR33154">
    <property type="entry name" value="TRANSCRIPTIONAL REGULATOR, ARSR FAMILY"/>
    <property type="match status" value="1"/>
</dbReference>
<dbReference type="SMART" id="SM00418">
    <property type="entry name" value="HTH_ARSR"/>
    <property type="match status" value="1"/>
</dbReference>
<dbReference type="PRINTS" id="PR00778">
    <property type="entry name" value="HTHARSR"/>
</dbReference>
<dbReference type="InterPro" id="IPR001845">
    <property type="entry name" value="HTH_ArsR_DNA-bd_dom"/>
</dbReference>
<reference evidence="6" key="1">
    <citation type="submission" date="2023-07" db="EMBL/GenBank/DDBJ databases">
        <title>Draft genome sequence of Agarivorans aestuarii strain ZMCS4, a CAZymes producing bacteria isolated from the marine brown algae Clodostephus spongiosus.</title>
        <authorList>
            <person name="Lorente B."/>
            <person name="Cabral C."/>
            <person name="Frias J."/>
            <person name="Faria J."/>
            <person name="Toubarro D."/>
        </authorList>
    </citation>
    <scope>NUCLEOTIDE SEQUENCE [LARGE SCALE GENOMIC DNA]</scope>
    <source>
        <strain evidence="6">ZMCS4</strain>
    </source>
</reference>
<dbReference type="CDD" id="cd00090">
    <property type="entry name" value="HTH_ARSR"/>
    <property type="match status" value="1"/>
</dbReference>
<dbReference type="InterPro" id="IPR051081">
    <property type="entry name" value="HTH_MetalResp_TranReg"/>
</dbReference>
<evidence type="ECO:0000256" key="2">
    <source>
        <dbReference type="ARBA" id="ARBA00023125"/>
    </source>
</evidence>
<dbReference type="Pfam" id="PF01022">
    <property type="entry name" value="HTH_5"/>
    <property type="match status" value="1"/>
</dbReference>
<keyword evidence="1" id="KW-0805">Transcription regulation</keyword>
<comment type="caution">
    <text evidence="5">The sequence shown here is derived from an EMBL/GenBank/DDBJ whole genome shotgun (WGS) entry which is preliminary data.</text>
</comment>
<dbReference type="NCBIfam" id="NF033788">
    <property type="entry name" value="HTH_metalloreg"/>
    <property type="match status" value="1"/>
</dbReference>
<name>A0ABU7G2E7_9ALTE</name>
<keyword evidence="3" id="KW-0804">Transcription</keyword>
<evidence type="ECO:0000259" key="4">
    <source>
        <dbReference type="PROSITE" id="PS50987"/>
    </source>
</evidence>
<dbReference type="EMBL" id="JAYDYW010000005">
    <property type="protein sequence ID" value="MEE1673376.1"/>
    <property type="molecule type" value="Genomic_DNA"/>
</dbReference>
<dbReference type="InterPro" id="IPR011991">
    <property type="entry name" value="ArsR-like_HTH"/>
</dbReference>
<dbReference type="PROSITE" id="PS50987">
    <property type="entry name" value="HTH_ARSR_2"/>
    <property type="match status" value="1"/>
</dbReference>
<evidence type="ECO:0000256" key="3">
    <source>
        <dbReference type="ARBA" id="ARBA00023163"/>
    </source>
</evidence>